<keyword evidence="1" id="KW-1133">Transmembrane helix</keyword>
<proteinExistence type="predicted"/>
<protein>
    <submittedName>
        <fullName evidence="2">Uncharacterized protein</fullName>
    </submittedName>
</protein>
<feature type="non-terminal residue" evidence="2">
    <location>
        <position position="134"/>
    </location>
</feature>
<dbReference type="EMBL" id="JAHFXF010001908">
    <property type="protein sequence ID" value="KAG9661747.1"/>
    <property type="molecule type" value="Genomic_DNA"/>
</dbReference>
<evidence type="ECO:0000313" key="3">
    <source>
        <dbReference type="Proteomes" id="UP000779574"/>
    </source>
</evidence>
<feature type="transmembrane region" description="Helical" evidence="1">
    <location>
        <begin position="58"/>
        <end position="80"/>
    </location>
</feature>
<reference evidence="2" key="2">
    <citation type="submission" date="2021-08" db="EMBL/GenBank/DDBJ databases">
        <authorList>
            <person name="Gostincar C."/>
            <person name="Sun X."/>
            <person name="Song Z."/>
            <person name="Gunde-Cimerman N."/>
        </authorList>
    </citation>
    <scope>NUCLEOTIDE SEQUENCE</scope>
    <source>
        <strain evidence="2">EXF-9911</strain>
    </source>
</reference>
<dbReference type="AlphaFoldDB" id="A0A9P8DX29"/>
<name>A0A9P8DX29_AURME</name>
<keyword evidence="1" id="KW-0812">Transmembrane</keyword>
<keyword evidence="1" id="KW-0472">Membrane</keyword>
<organism evidence="2 3">
    <name type="scientific">Aureobasidium melanogenum</name>
    <name type="common">Aureobasidium pullulans var. melanogenum</name>
    <dbReference type="NCBI Taxonomy" id="46634"/>
    <lineage>
        <taxon>Eukaryota</taxon>
        <taxon>Fungi</taxon>
        <taxon>Dikarya</taxon>
        <taxon>Ascomycota</taxon>
        <taxon>Pezizomycotina</taxon>
        <taxon>Dothideomycetes</taxon>
        <taxon>Dothideomycetidae</taxon>
        <taxon>Dothideales</taxon>
        <taxon>Saccotheciaceae</taxon>
        <taxon>Aureobasidium</taxon>
    </lineage>
</organism>
<feature type="transmembrane region" description="Helical" evidence="1">
    <location>
        <begin position="20"/>
        <end position="38"/>
    </location>
</feature>
<evidence type="ECO:0000256" key="1">
    <source>
        <dbReference type="SAM" id="Phobius"/>
    </source>
</evidence>
<sequence>MPYAAEGSVSGCGLNPGPALLLVSWVNWIIFFLQLIVFKRIKLPYNEGSDDDVEKGPWWKRTLIFLQVIVSFGGVIYGLYDIQYGYKIGVSGPSAIFGYVMFLRQFRISGDTHQTLRTLPAIRVLFHRLVDRLH</sequence>
<comment type="caution">
    <text evidence="2">The sequence shown here is derived from an EMBL/GenBank/DDBJ whole genome shotgun (WGS) entry which is preliminary data.</text>
</comment>
<gene>
    <name evidence="2" type="ORF">KCU76_g19272</name>
</gene>
<dbReference type="OrthoDB" id="10422194at2759"/>
<reference evidence="2" key="1">
    <citation type="journal article" date="2021" name="J Fungi (Basel)">
        <title>Virulence traits and population genomics of the black yeast Aureobasidium melanogenum.</title>
        <authorList>
            <person name="Cernosa A."/>
            <person name="Sun X."/>
            <person name="Gostincar C."/>
            <person name="Fang C."/>
            <person name="Gunde-Cimerman N."/>
            <person name="Song Z."/>
        </authorList>
    </citation>
    <scope>NUCLEOTIDE SEQUENCE</scope>
    <source>
        <strain evidence="2">EXF-9911</strain>
    </source>
</reference>
<accession>A0A9P8DX29</accession>
<evidence type="ECO:0000313" key="2">
    <source>
        <dbReference type="EMBL" id="KAG9661747.1"/>
    </source>
</evidence>
<feature type="transmembrane region" description="Helical" evidence="1">
    <location>
        <begin position="86"/>
        <end position="103"/>
    </location>
</feature>
<dbReference type="Proteomes" id="UP000779574">
    <property type="component" value="Unassembled WGS sequence"/>
</dbReference>